<keyword evidence="4" id="KW-1185">Reference proteome</keyword>
<evidence type="ECO:0000313" key="3">
    <source>
        <dbReference type="EMBL" id="KAK3364613.1"/>
    </source>
</evidence>
<sequence length="399" mass="44477">MAGVATIAQTGIHQVVPFASDVLAGTRENESTGISAPPNETTQEEQDAVLYDQFPASYIIENDLHAPLKVPDLSLIEDELNPKRLHKITSLLWLAGRPVPPRPLHYQQLLGREVVVSERIDIHLVWGQGRIFVKPIPRYLLNPRFWRDHLVCRCTPSERNTPEGVPVCVCGRQRLHQCALGLLLQYAALIVHESDFTIALDKHLIPYDVSWPRWRRFVRELLHGNGSESGRTLYADVAERFIYGELRLNRLNLIEMVLRGPLSRGFVAVWDSYGSFYRDNSAVIIGGTAYILLILSAMQVGLGTSRLADNDAFQSVSYGFTVFSILGPLAAIAVLFIVFSIAIFYNLARTRQFEKNRSKKLGRTWRIEKRNTASGQGGAGTGQGSGMEMDSVGKAPVVV</sequence>
<accession>A0AAJ0HXG1</accession>
<proteinExistence type="predicted"/>
<dbReference type="Proteomes" id="UP001275084">
    <property type="component" value="Unassembled WGS sequence"/>
</dbReference>
<feature type="region of interest" description="Disordered" evidence="1">
    <location>
        <begin position="372"/>
        <end position="399"/>
    </location>
</feature>
<feature type="transmembrane region" description="Helical" evidence="2">
    <location>
        <begin position="282"/>
        <end position="302"/>
    </location>
</feature>
<name>A0AAJ0HXG1_9PEZI</name>
<gene>
    <name evidence="3" type="ORF">B0T25DRAFT_530620</name>
</gene>
<reference evidence="3" key="1">
    <citation type="journal article" date="2023" name="Mol. Phylogenet. Evol.">
        <title>Genome-scale phylogeny and comparative genomics of the fungal order Sordariales.</title>
        <authorList>
            <person name="Hensen N."/>
            <person name="Bonometti L."/>
            <person name="Westerberg I."/>
            <person name="Brannstrom I.O."/>
            <person name="Guillou S."/>
            <person name="Cros-Aarteil S."/>
            <person name="Calhoun S."/>
            <person name="Haridas S."/>
            <person name="Kuo A."/>
            <person name="Mondo S."/>
            <person name="Pangilinan J."/>
            <person name="Riley R."/>
            <person name="LaButti K."/>
            <person name="Andreopoulos B."/>
            <person name="Lipzen A."/>
            <person name="Chen C."/>
            <person name="Yan M."/>
            <person name="Daum C."/>
            <person name="Ng V."/>
            <person name="Clum A."/>
            <person name="Steindorff A."/>
            <person name="Ohm R.A."/>
            <person name="Martin F."/>
            <person name="Silar P."/>
            <person name="Natvig D.O."/>
            <person name="Lalanne C."/>
            <person name="Gautier V."/>
            <person name="Ament-Velasquez S.L."/>
            <person name="Kruys A."/>
            <person name="Hutchinson M.I."/>
            <person name="Powell A.J."/>
            <person name="Barry K."/>
            <person name="Miller A.N."/>
            <person name="Grigoriev I.V."/>
            <person name="Debuchy R."/>
            <person name="Gladieux P."/>
            <person name="Hiltunen Thoren M."/>
            <person name="Johannesson H."/>
        </authorList>
    </citation>
    <scope>NUCLEOTIDE SEQUENCE</scope>
    <source>
        <strain evidence="3">CBS 955.72</strain>
    </source>
</reference>
<dbReference type="PANTHER" id="PTHR34414">
    <property type="entry name" value="HET DOMAIN-CONTAINING PROTEIN-RELATED"/>
    <property type="match status" value="1"/>
</dbReference>
<reference evidence="3" key="2">
    <citation type="submission" date="2023-06" db="EMBL/GenBank/DDBJ databases">
        <authorList>
            <consortium name="Lawrence Berkeley National Laboratory"/>
            <person name="Haridas S."/>
            <person name="Hensen N."/>
            <person name="Bonometti L."/>
            <person name="Westerberg I."/>
            <person name="Brannstrom I.O."/>
            <person name="Guillou S."/>
            <person name="Cros-Aarteil S."/>
            <person name="Calhoun S."/>
            <person name="Kuo A."/>
            <person name="Mondo S."/>
            <person name="Pangilinan J."/>
            <person name="Riley R."/>
            <person name="Labutti K."/>
            <person name="Andreopoulos B."/>
            <person name="Lipzen A."/>
            <person name="Chen C."/>
            <person name="Yanf M."/>
            <person name="Daum C."/>
            <person name="Ng V."/>
            <person name="Clum A."/>
            <person name="Steindorff A."/>
            <person name="Ohm R."/>
            <person name="Martin F."/>
            <person name="Silar P."/>
            <person name="Natvig D."/>
            <person name="Lalanne C."/>
            <person name="Gautier V."/>
            <person name="Ament-Velasquez S.L."/>
            <person name="Kruys A."/>
            <person name="Hutchinson M.I."/>
            <person name="Powell A.J."/>
            <person name="Barry K."/>
            <person name="Miller A.N."/>
            <person name="Grigoriev I.V."/>
            <person name="Debuchy R."/>
            <person name="Gladieux P."/>
            <person name="Thoren M.H."/>
            <person name="Johannesson H."/>
        </authorList>
    </citation>
    <scope>NUCLEOTIDE SEQUENCE</scope>
    <source>
        <strain evidence="3">CBS 955.72</strain>
    </source>
</reference>
<feature type="transmembrane region" description="Helical" evidence="2">
    <location>
        <begin position="322"/>
        <end position="348"/>
    </location>
</feature>
<organism evidence="3 4">
    <name type="scientific">Lasiosphaeria hispida</name>
    <dbReference type="NCBI Taxonomy" id="260671"/>
    <lineage>
        <taxon>Eukaryota</taxon>
        <taxon>Fungi</taxon>
        <taxon>Dikarya</taxon>
        <taxon>Ascomycota</taxon>
        <taxon>Pezizomycotina</taxon>
        <taxon>Sordariomycetes</taxon>
        <taxon>Sordariomycetidae</taxon>
        <taxon>Sordariales</taxon>
        <taxon>Lasiosphaeriaceae</taxon>
        <taxon>Lasiosphaeria</taxon>
    </lineage>
</organism>
<dbReference type="InterPro" id="IPR046536">
    <property type="entry name" value="DUF6601"/>
</dbReference>
<keyword evidence="2" id="KW-0812">Transmembrane</keyword>
<dbReference type="Pfam" id="PF20246">
    <property type="entry name" value="DUF6601"/>
    <property type="match status" value="1"/>
</dbReference>
<comment type="caution">
    <text evidence="3">The sequence shown here is derived from an EMBL/GenBank/DDBJ whole genome shotgun (WGS) entry which is preliminary data.</text>
</comment>
<feature type="compositionally biased region" description="Gly residues" evidence="1">
    <location>
        <begin position="375"/>
        <end position="385"/>
    </location>
</feature>
<protein>
    <submittedName>
        <fullName evidence="3">Uncharacterized protein</fullName>
    </submittedName>
</protein>
<keyword evidence="2" id="KW-1133">Transmembrane helix</keyword>
<evidence type="ECO:0000256" key="2">
    <source>
        <dbReference type="SAM" id="Phobius"/>
    </source>
</evidence>
<dbReference type="AlphaFoldDB" id="A0AAJ0HXG1"/>
<evidence type="ECO:0000313" key="4">
    <source>
        <dbReference type="Proteomes" id="UP001275084"/>
    </source>
</evidence>
<evidence type="ECO:0000256" key="1">
    <source>
        <dbReference type="SAM" id="MobiDB-lite"/>
    </source>
</evidence>
<dbReference type="PANTHER" id="PTHR34414:SF1">
    <property type="entry name" value="SUBTILISIN-LIKE SERINE PROTEASE"/>
    <property type="match status" value="1"/>
</dbReference>
<dbReference type="EMBL" id="JAUIQD010000001">
    <property type="protein sequence ID" value="KAK3364613.1"/>
    <property type="molecule type" value="Genomic_DNA"/>
</dbReference>
<keyword evidence="2" id="KW-0472">Membrane</keyword>